<dbReference type="PANTHER" id="PTHR42858">
    <property type="entry name" value="AMINOTRANSFERASE"/>
    <property type="match status" value="1"/>
</dbReference>
<reference evidence="2 3" key="1">
    <citation type="journal article" date="2023" name="Elife">
        <title>Identification of key yeast species and microbe-microbe interactions impacting larval growth of Drosophila in the wild.</title>
        <authorList>
            <person name="Mure A."/>
            <person name="Sugiura Y."/>
            <person name="Maeda R."/>
            <person name="Honda K."/>
            <person name="Sakurai N."/>
            <person name="Takahashi Y."/>
            <person name="Watada M."/>
            <person name="Katoh T."/>
            <person name="Gotoh A."/>
            <person name="Gotoh Y."/>
            <person name="Taniguchi I."/>
            <person name="Nakamura K."/>
            <person name="Hayashi T."/>
            <person name="Katayama T."/>
            <person name="Uemura T."/>
            <person name="Hattori Y."/>
        </authorList>
    </citation>
    <scope>NUCLEOTIDE SEQUENCE [LARGE SCALE GENOMIC DNA]</scope>
    <source>
        <strain evidence="2 3">PK-24</strain>
    </source>
</reference>
<name>A0AAV5QZ29_PICKL</name>
<dbReference type="EMBL" id="BTGB01000001">
    <property type="protein sequence ID" value="GMM43691.1"/>
    <property type="molecule type" value="Genomic_DNA"/>
</dbReference>
<dbReference type="PANTHER" id="PTHR42858:SF1">
    <property type="entry name" value="LD15494P"/>
    <property type="match status" value="1"/>
</dbReference>
<dbReference type="InterPro" id="IPR015422">
    <property type="entry name" value="PyrdxlP-dep_Trfase_small"/>
</dbReference>
<dbReference type="CDD" id="cd00609">
    <property type="entry name" value="AAT_like"/>
    <property type="match status" value="1"/>
</dbReference>
<feature type="domain" description="Aminotransferase class I/classII large" evidence="1">
    <location>
        <begin position="47"/>
        <end position="426"/>
    </location>
</feature>
<gene>
    <name evidence="2" type="ORF">DAPK24_002660</name>
</gene>
<dbReference type="AlphaFoldDB" id="A0AAV5QZ29"/>
<dbReference type="InterPro" id="IPR004839">
    <property type="entry name" value="Aminotransferase_I/II_large"/>
</dbReference>
<dbReference type="SUPFAM" id="SSF53383">
    <property type="entry name" value="PLP-dependent transferases"/>
    <property type="match status" value="1"/>
</dbReference>
<evidence type="ECO:0000259" key="1">
    <source>
        <dbReference type="Pfam" id="PF00155"/>
    </source>
</evidence>
<dbReference type="GO" id="GO:0030170">
    <property type="term" value="F:pyridoxal phosphate binding"/>
    <property type="evidence" value="ECO:0007669"/>
    <property type="project" value="InterPro"/>
</dbReference>
<accession>A0AAV5QZ29</accession>
<dbReference type="Proteomes" id="UP001378960">
    <property type="component" value="Unassembled WGS sequence"/>
</dbReference>
<dbReference type="GO" id="GO:0047536">
    <property type="term" value="F:2-aminoadipate transaminase activity"/>
    <property type="evidence" value="ECO:0007669"/>
    <property type="project" value="TreeGrafter"/>
</dbReference>
<dbReference type="InterPro" id="IPR015424">
    <property type="entry name" value="PyrdxlP-dep_Trfase"/>
</dbReference>
<dbReference type="Pfam" id="PF00155">
    <property type="entry name" value="Aminotran_1_2"/>
    <property type="match status" value="1"/>
</dbReference>
<evidence type="ECO:0000313" key="3">
    <source>
        <dbReference type="Proteomes" id="UP001378960"/>
    </source>
</evidence>
<dbReference type="InterPro" id="IPR015421">
    <property type="entry name" value="PyrdxlP-dep_Trfase_major"/>
</dbReference>
<dbReference type="Gene3D" id="3.40.640.10">
    <property type="entry name" value="Type I PLP-dependent aspartate aminotransferase-like (Major domain)"/>
    <property type="match status" value="1"/>
</dbReference>
<protein>
    <submittedName>
        <fullName evidence="2">2-aminoadipate transaminase</fullName>
    </submittedName>
</protein>
<proteinExistence type="predicted"/>
<sequence>MSHQKVVAYNFFKGHPSVDLLPSKEILKASQKVLETFTDTLAHYDGRDNTHPLNYGPDLGNLEVRDLIAKWNDKNFNLTKPTDPNCINLTNGASFGLMNALLQCTAPFDNITKQIFMISPTYFLINSAIIDHGFAGKLTSIVEFDNGDIDFDSLEKKLEEIESKTPSTKITKETIYKIYDPNKPMKKIYNYVFYIVPTFSNPKGGSLSDSSKLRLINIARKYNMLIICDDVYDLLDFKFGKDENYNHHKRMVYLDRETLPDGEEYGNVISNGTFSKLLGPGLRTGWQETATPKLANLIASGGANMSGGTPGHFNTVIIGELIKSGEVDKIIANLNKIYSERADTLKKAVLTYLPNGTKISPVDGGYFSWITLPDEYDNIAIAKECTKRGVILATGDNFEVTGDERGWGEHGVRVSISHLTSEGILEGIKIWGEVCQSNGKSSL</sequence>
<organism evidence="2 3">
    <name type="scientific">Pichia kluyveri</name>
    <name type="common">Yeast</name>
    <dbReference type="NCBI Taxonomy" id="36015"/>
    <lineage>
        <taxon>Eukaryota</taxon>
        <taxon>Fungi</taxon>
        <taxon>Dikarya</taxon>
        <taxon>Ascomycota</taxon>
        <taxon>Saccharomycotina</taxon>
        <taxon>Pichiomycetes</taxon>
        <taxon>Pichiales</taxon>
        <taxon>Pichiaceae</taxon>
        <taxon>Pichia</taxon>
    </lineage>
</organism>
<comment type="caution">
    <text evidence="2">The sequence shown here is derived from an EMBL/GenBank/DDBJ whole genome shotgun (WGS) entry which is preliminary data.</text>
</comment>
<evidence type="ECO:0000313" key="2">
    <source>
        <dbReference type="EMBL" id="GMM43691.1"/>
    </source>
</evidence>
<dbReference type="Gene3D" id="3.90.1150.10">
    <property type="entry name" value="Aspartate Aminotransferase, domain 1"/>
    <property type="match status" value="1"/>
</dbReference>
<keyword evidence="3" id="KW-1185">Reference proteome</keyword>